<feature type="region of interest" description="Disordered" evidence="1">
    <location>
        <begin position="23"/>
        <end position="102"/>
    </location>
</feature>
<evidence type="ECO:0000313" key="2">
    <source>
        <dbReference type="EMBL" id="KAF5855822.1"/>
    </source>
</evidence>
<proteinExistence type="predicted"/>
<protein>
    <submittedName>
        <fullName evidence="2">Uncharacterized protein</fullName>
    </submittedName>
</protein>
<comment type="caution">
    <text evidence="2">The sequence shown here is derived from an EMBL/GenBank/DDBJ whole genome shotgun (WGS) entry which is preliminary data.</text>
</comment>
<evidence type="ECO:0000313" key="3">
    <source>
        <dbReference type="Proteomes" id="UP000541154"/>
    </source>
</evidence>
<organism evidence="2 3">
    <name type="scientific">Petromyces alliaceus</name>
    <name type="common">Aspergillus alliaceus</name>
    <dbReference type="NCBI Taxonomy" id="209559"/>
    <lineage>
        <taxon>Eukaryota</taxon>
        <taxon>Fungi</taxon>
        <taxon>Dikarya</taxon>
        <taxon>Ascomycota</taxon>
        <taxon>Pezizomycotina</taxon>
        <taxon>Eurotiomycetes</taxon>
        <taxon>Eurotiomycetidae</taxon>
        <taxon>Eurotiales</taxon>
        <taxon>Aspergillaceae</taxon>
        <taxon>Aspergillus</taxon>
        <taxon>Aspergillus subgen. Circumdati</taxon>
    </lineage>
</organism>
<keyword evidence="3" id="KW-1185">Reference proteome</keyword>
<accession>A0A5N6G173</accession>
<reference evidence="2 3" key="1">
    <citation type="submission" date="2019-04" db="EMBL/GenBank/DDBJ databases">
        <title>Aspergillus burnettii sp. nov., novel species from soil in southeast Queensland.</title>
        <authorList>
            <person name="Gilchrist C.L.M."/>
            <person name="Pitt J.I."/>
            <person name="Lange L."/>
            <person name="Lacey H.J."/>
            <person name="Vuong D."/>
            <person name="Midgley D.J."/>
            <person name="Greenfield P."/>
            <person name="Bradbury M."/>
            <person name="Lacey E."/>
            <person name="Busk P.K."/>
            <person name="Pilgaard B."/>
            <person name="Chooi Y.H."/>
            <person name="Piggott A.M."/>
        </authorList>
    </citation>
    <scope>NUCLEOTIDE SEQUENCE [LARGE SCALE GENOMIC DNA]</scope>
    <source>
        <strain evidence="2 3">FRR 5400</strain>
    </source>
</reference>
<gene>
    <name evidence="2" type="ORF">ETB97_008346</name>
</gene>
<evidence type="ECO:0000256" key="1">
    <source>
        <dbReference type="SAM" id="MobiDB-lite"/>
    </source>
</evidence>
<feature type="compositionally biased region" description="Polar residues" evidence="1">
    <location>
        <begin position="45"/>
        <end position="66"/>
    </location>
</feature>
<dbReference type="EMBL" id="SPNV01000379">
    <property type="protein sequence ID" value="KAF5855822.1"/>
    <property type="molecule type" value="Genomic_DNA"/>
</dbReference>
<name>A0A5N6G173_PETAA</name>
<dbReference type="Proteomes" id="UP000541154">
    <property type="component" value="Unassembled WGS sequence"/>
</dbReference>
<dbReference type="AlphaFoldDB" id="A0A5N6G173"/>
<accession>A0A8H5ZV36</accession>
<sequence length="102" mass="11139">MPQLLKHNAQQSRPRTDYERWLGDRNPDFQAANSPGYHSPITVIGESSVSSPGSQANLRQLGSPTHSDGVHYRGEHKHHGYFMVEPGTQPVPGLGRPSSAAL</sequence>